<feature type="chain" id="PRO_5018080238" description="Glucose-methanol-choline oxidoreductase N-terminal domain-containing protein" evidence="5">
    <location>
        <begin position="26"/>
        <end position="686"/>
    </location>
</feature>
<dbReference type="InterPro" id="IPR007867">
    <property type="entry name" value="GMC_OxRtase_C"/>
</dbReference>
<evidence type="ECO:0000259" key="6">
    <source>
        <dbReference type="PROSITE" id="PS00623"/>
    </source>
</evidence>
<protein>
    <recommendedName>
        <fullName evidence="6">Glucose-methanol-choline oxidoreductase N-terminal domain-containing protein</fullName>
    </recommendedName>
</protein>
<comment type="similarity">
    <text evidence="1 3">Belongs to the GMC oxidoreductase family.</text>
</comment>
<dbReference type="GO" id="GO:0050660">
    <property type="term" value="F:flavin adenine dinucleotide binding"/>
    <property type="evidence" value="ECO:0007669"/>
    <property type="project" value="InterPro"/>
</dbReference>
<evidence type="ECO:0000256" key="4">
    <source>
        <dbReference type="SAM" id="MobiDB-lite"/>
    </source>
</evidence>
<dbReference type="InterPro" id="IPR036188">
    <property type="entry name" value="FAD/NAD-bd_sf"/>
</dbReference>
<reference evidence="7 8" key="1">
    <citation type="journal article" date="2018" name="BMC Genomics">
        <title>Genomic evidence for intraspecific hybridization in a clonal and extremely halotolerant yeast.</title>
        <authorList>
            <person name="Gostincar C."/>
            <person name="Stajich J.E."/>
            <person name="Zupancic J."/>
            <person name="Zalar P."/>
            <person name="Gunde-Cimerman N."/>
        </authorList>
    </citation>
    <scope>NUCLEOTIDE SEQUENCE [LARGE SCALE GENOMIC DNA]</scope>
    <source>
        <strain evidence="7 8">EXF-2788</strain>
    </source>
</reference>
<organism evidence="7 8">
    <name type="scientific">Hortaea werneckii</name>
    <name type="common">Black yeast</name>
    <name type="synonym">Cladosporium werneckii</name>
    <dbReference type="NCBI Taxonomy" id="91943"/>
    <lineage>
        <taxon>Eukaryota</taxon>
        <taxon>Fungi</taxon>
        <taxon>Dikarya</taxon>
        <taxon>Ascomycota</taxon>
        <taxon>Pezizomycotina</taxon>
        <taxon>Dothideomycetes</taxon>
        <taxon>Dothideomycetidae</taxon>
        <taxon>Mycosphaerellales</taxon>
        <taxon>Teratosphaeriaceae</taxon>
        <taxon>Hortaea</taxon>
    </lineage>
</organism>
<feature type="domain" description="Glucose-methanol-choline oxidoreductase N-terminal" evidence="6">
    <location>
        <begin position="138"/>
        <end position="161"/>
    </location>
</feature>
<dbReference type="Pfam" id="PF00732">
    <property type="entry name" value="GMC_oxred_N"/>
    <property type="match status" value="1"/>
</dbReference>
<dbReference type="GO" id="GO:0016614">
    <property type="term" value="F:oxidoreductase activity, acting on CH-OH group of donors"/>
    <property type="evidence" value="ECO:0007669"/>
    <property type="project" value="InterPro"/>
</dbReference>
<feature type="region of interest" description="Disordered" evidence="4">
    <location>
        <begin position="637"/>
        <end position="658"/>
    </location>
</feature>
<dbReference type="OrthoDB" id="269227at2759"/>
<evidence type="ECO:0000256" key="3">
    <source>
        <dbReference type="RuleBase" id="RU003968"/>
    </source>
</evidence>
<gene>
    <name evidence="7" type="ORF">D0861_07715</name>
</gene>
<dbReference type="VEuPathDB" id="FungiDB:BTJ68_02903"/>
<dbReference type="GO" id="GO:0044550">
    <property type="term" value="P:secondary metabolite biosynthetic process"/>
    <property type="evidence" value="ECO:0007669"/>
    <property type="project" value="TreeGrafter"/>
</dbReference>
<keyword evidence="5" id="KW-0732">Signal</keyword>
<dbReference type="Pfam" id="PF05199">
    <property type="entry name" value="GMC_oxred_C"/>
    <property type="match status" value="1"/>
</dbReference>
<dbReference type="SUPFAM" id="SSF51905">
    <property type="entry name" value="FAD/NAD(P)-binding domain"/>
    <property type="match status" value="1"/>
</dbReference>
<dbReference type="Gene3D" id="3.30.560.10">
    <property type="entry name" value="Glucose Oxidase, domain 3"/>
    <property type="match status" value="1"/>
</dbReference>
<keyword evidence="3" id="KW-0285">Flavoprotein</keyword>
<comment type="caution">
    <text evidence="7">The sequence shown here is derived from an EMBL/GenBank/DDBJ whole genome shotgun (WGS) entry which is preliminary data.</text>
</comment>
<evidence type="ECO:0000313" key="7">
    <source>
        <dbReference type="EMBL" id="RMY82819.1"/>
    </source>
</evidence>
<name>A0A3M7F1T6_HORWE</name>
<dbReference type="PROSITE" id="PS00623">
    <property type="entry name" value="GMC_OXRED_1"/>
    <property type="match status" value="1"/>
</dbReference>
<feature type="compositionally biased region" description="Pro residues" evidence="4">
    <location>
        <begin position="637"/>
        <end position="654"/>
    </location>
</feature>
<dbReference type="PANTHER" id="PTHR11552:SF138">
    <property type="entry name" value="DEHYDROGENASE PKFF-RELATED"/>
    <property type="match status" value="1"/>
</dbReference>
<evidence type="ECO:0000256" key="5">
    <source>
        <dbReference type="SAM" id="SignalP"/>
    </source>
</evidence>
<dbReference type="Gene3D" id="3.50.50.60">
    <property type="entry name" value="FAD/NAD(P)-binding domain"/>
    <property type="match status" value="1"/>
</dbReference>
<dbReference type="EMBL" id="QWIR01000200">
    <property type="protein sequence ID" value="RMY82819.1"/>
    <property type="molecule type" value="Genomic_DNA"/>
</dbReference>
<dbReference type="SUPFAM" id="SSF54373">
    <property type="entry name" value="FAD-linked reductases, C-terminal domain"/>
    <property type="match status" value="1"/>
</dbReference>
<feature type="signal peptide" evidence="5">
    <location>
        <begin position="1"/>
        <end position="25"/>
    </location>
</feature>
<dbReference type="AlphaFoldDB" id="A0A3M7F1T6"/>
<dbReference type="PANTHER" id="PTHR11552">
    <property type="entry name" value="GLUCOSE-METHANOL-CHOLINE GMC OXIDOREDUCTASE"/>
    <property type="match status" value="1"/>
</dbReference>
<dbReference type="Proteomes" id="UP000268823">
    <property type="component" value="Unassembled WGS sequence"/>
</dbReference>
<keyword evidence="3" id="KW-0274">FAD</keyword>
<sequence length="686" mass="73966">MSPSLLSPAALGLLLLQLLPTPIQALTWHQPHDGDNILGSFFGLPGQDATYDYVVVGGGLAGLVTATRLAENGTFSVAVVEAGSFYEFTNSNKSQVAWYSESSVSDDPEGYINLLIDWGLVTTPQPQLNGRRIHYAQGKTLGGSSALNQMNYDRGSKGSYDYWAELVGDESYKWDNILPFFKRSMHFNPPNVGIRGENATPSYDLEAYSVDGGPLQVSYPNFAMPFGVYGVEAFKAAGLPQANGFSNGDLHGVDHNPFTIDPVSQLRSSSESTFLDHAINAELPLTVYPMTQAMRILFNDGTRATGIHARREVILSAGVMHSPQLLMVSGIGPASTLHAHNITLIKDLPGVGQNMHDSCAIGAVMRQTNITNRLPITSETISTFRHNRTGILTNSGGDVLSFEKLPAKYRSHLSNTTRSQLAQWPSDWPEIELIPLNRGGPTDASTGASIAILMTATLSRGNLTITSASMHDPPRLSPNWLLHPADQEVAIRAYRRARELWKFFPGVGVDIGTAEMAPGGNVTSDEELLEYIRHQGVSGIHHASSTCMMGREGEEGAVVDSKGRVFGTEGLLVVDASSFRFTPPGHTQAATCEYCLLLLLLSSHHSHPSLVGLIEELHPSLRLFFFFPADEGVAIPSPPRAGLPPASPPPPPSTPNKLALSFPFRLAFTPATSSLFDDGNGVRSSV</sequence>
<proteinExistence type="inferred from homology"/>
<dbReference type="InterPro" id="IPR000172">
    <property type="entry name" value="GMC_OxRdtase_N"/>
</dbReference>
<accession>A0A3M7F1T6</accession>
<evidence type="ECO:0000256" key="1">
    <source>
        <dbReference type="ARBA" id="ARBA00010790"/>
    </source>
</evidence>
<keyword evidence="2" id="KW-0325">Glycoprotein</keyword>
<evidence type="ECO:0000256" key="2">
    <source>
        <dbReference type="ARBA" id="ARBA00023180"/>
    </source>
</evidence>
<evidence type="ECO:0000313" key="8">
    <source>
        <dbReference type="Proteomes" id="UP000268823"/>
    </source>
</evidence>
<dbReference type="InterPro" id="IPR012132">
    <property type="entry name" value="GMC_OxRdtase"/>
</dbReference>